<evidence type="ECO:0000256" key="12">
    <source>
        <dbReference type="ARBA" id="ARBA00042677"/>
    </source>
</evidence>
<evidence type="ECO:0000256" key="8">
    <source>
        <dbReference type="ARBA" id="ARBA00023172"/>
    </source>
</evidence>
<keyword evidence="7" id="KW-0269">Exonuclease</keyword>
<dbReference type="FunFam" id="3.40.50.12650:FF:000002">
    <property type="entry name" value="DNA cross-link repair 1C"/>
    <property type="match status" value="1"/>
</dbReference>
<gene>
    <name evidence="15" type="primary">DCLRE1C</name>
    <name evidence="15" type="synonym">LOC108936310</name>
</gene>
<evidence type="ECO:0000313" key="15">
    <source>
        <dbReference type="Ensembl" id="ENSSFOP00015043729.1"/>
    </source>
</evidence>
<feature type="region of interest" description="Disordered" evidence="13">
    <location>
        <begin position="453"/>
        <end position="508"/>
    </location>
</feature>
<dbReference type="PANTHER" id="PTHR23240">
    <property type="entry name" value="DNA CROSS-LINK REPAIR PROTEIN PSO2/SNM1-RELATED"/>
    <property type="match status" value="1"/>
</dbReference>
<keyword evidence="3" id="KW-0540">Nuclease</keyword>
<dbReference type="InterPro" id="IPR036866">
    <property type="entry name" value="RibonucZ/Hydroxyglut_hydro"/>
</dbReference>
<evidence type="ECO:0000259" key="14">
    <source>
        <dbReference type="SMART" id="SM00849"/>
    </source>
</evidence>
<dbReference type="SUPFAM" id="SSF56281">
    <property type="entry name" value="Metallo-hydrolase/oxidoreductase"/>
    <property type="match status" value="1"/>
</dbReference>
<dbReference type="Gene3D" id="3.60.15.10">
    <property type="entry name" value="Ribonuclease Z/Hydroxyacylglutathione hydrolase-like"/>
    <property type="match status" value="1"/>
</dbReference>
<keyword evidence="10" id="KW-0539">Nucleus</keyword>
<dbReference type="FunFam" id="3.60.15.10:FF:000018">
    <property type="entry name" value="DNA cross-link repair 1C"/>
    <property type="match status" value="1"/>
</dbReference>
<keyword evidence="5" id="KW-0227">DNA damage</keyword>
<dbReference type="AlphaFoldDB" id="A0A8C9T1J6"/>
<dbReference type="OrthoDB" id="262529at2759"/>
<sequence>MSSFEGRMKEYSYISLDRFDRENLHSRAYFLSHCHKDHMKGLKGPLLKRKLKFSTTVKLYCSPVTKELLLSNPKYGFWEKHIVALELENPTQISLVDEISGEKEDVVVTLLPAGHCPGSVMFLIEGDQGTVLYTGDFRLAEGEAARMEFLHAGNRVKDVQSVYLDTTFFDPRYFAIPSREKCLEGIRELVKDWITLSPYHVVWFNCKAAYGYEYLFTNLCEEFGCQVHINSVKMFEMMPDILSHVTTSRETQIHACRHPNGEEYIKGNRLPCGSKSPDGKPLHIISIKPSTMWFGHRTRRTSVVMRVGRSSYRACFSFHSSYSEIKDFMSHICPVSIYPNVIPFGKTVQDLLEMLKPLCRENSRKGFVDYRPLGTLKRAKVEYTSEDSDSECDLFDEVDLSAQRRKAGSWKNWKTNCLTLPPSEKTTSFRRDDENRAELNVEQLKYNYVECTESNDDEDDEEENDEDELPDCCSPTDKSTETSDDQCISRGEVQNGTDVGRPESTPPKWETFFSADVLSADESVELESSQGQKLESSQSPALFSESDDDSIHPSSQSTHISEPDTESQFATLLLPMEERKIALLRDTHTEVDNLRARGVLLDTRDTCPVSSNGSAHKKDKDHTAQPSREEKFKSQASSDFEIPPTPESKVPPLEDLKELYKKLAAGEGPGLQEEQSGISLKDPNLAQFLQQ</sequence>
<dbReference type="GO" id="GO:0005634">
    <property type="term" value="C:nucleus"/>
    <property type="evidence" value="ECO:0007669"/>
    <property type="project" value="UniProtKB-SubCell"/>
</dbReference>
<dbReference type="KEGG" id="sfm:108936310"/>
<dbReference type="PANTHER" id="PTHR23240:SF8">
    <property type="entry name" value="PROTEIN ARTEMIS"/>
    <property type="match status" value="1"/>
</dbReference>
<accession>A0A8C9T1J6</accession>
<keyword evidence="4" id="KW-0255">Endonuclease</keyword>
<evidence type="ECO:0000256" key="13">
    <source>
        <dbReference type="SAM" id="MobiDB-lite"/>
    </source>
</evidence>
<evidence type="ECO:0000256" key="6">
    <source>
        <dbReference type="ARBA" id="ARBA00022801"/>
    </source>
</evidence>
<feature type="compositionally biased region" description="Acidic residues" evidence="13">
    <location>
        <begin position="453"/>
        <end position="470"/>
    </location>
</feature>
<keyword evidence="9" id="KW-0234">DNA repair</keyword>
<dbReference type="InterPro" id="IPR001279">
    <property type="entry name" value="Metallo-B-lactamas"/>
</dbReference>
<evidence type="ECO:0000256" key="9">
    <source>
        <dbReference type="ARBA" id="ARBA00023204"/>
    </source>
</evidence>
<dbReference type="SMART" id="SM00849">
    <property type="entry name" value="Lactamase_B"/>
    <property type="match status" value="1"/>
</dbReference>
<evidence type="ECO:0000256" key="10">
    <source>
        <dbReference type="ARBA" id="ARBA00023242"/>
    </source>
</evidence>
<evidence type="ECO:0000256" key="11">
    <source>
        <dbReference type="ARBA" id="ARBA00039759"/>
    </source>
</evidence>
<dbReference type="Pfam" id="PF23023">
    <property type="entry name" value="Anti-Pycsar_Apyc1"/>
    <property type="match status" value="1"/>
</dbReference>
<evidence type="ECO:0000256" key="7">
    <source>
        <dbReference type="ARBA" id="ARBA00022839"/>
    </source>
</evidence>
<reference evidence="15" key="3">
    <citation type="submission" date="2025-09" db="UniProtKB">
        <authorList>
            <consortium name="Ensembl"/>
        </authorList>
    </citation>
    <scope>IDENTIFICATION</scope>
</reference>
<dbReference type="GO" id="GO:0006310">
    <property type="term" value="P:DNA recombination"/>
    <property type="evidence" value="ECO:0007669"/>
    <property type="project" value="UniProtKB-KW"/>
</dbReference>
<feature type="compositionally biased region" description="Basic and acidic residues" evidence="13">
    <location>
        <begin position="616"/>
        <end position="633"/>
    </location>
</feature>
<dbReference type="GO" id="GO:0000723">
    <property type="term" value="P:telomere maintenance"/>
    <property type="evidence" value="ECO:0007669"/>
    <property type="project" value="TreeGrafter"/>
</dbReference>
<comment type="similarity">
    <text evidence="2">Belongs to the DNA repair metallo-beta-lactamase (DRMBL) family.</text>
</comment>
<name>A0A8C9T1J6_SCLFO</name>
<feature type="compositionally biased region" description="Polar residues" evidence="13">
    <location>
        <begin position="552"/>
        <end position="566"/>
    </location>
</feature>
<dbReference type="Pfam" id="PF07522">
    <property type="entry name" value="DRMBL"/>
    <property type="match status" value="1"/>
</dbReference>
<dbReference type="CDD" id="cd16297">
    <property type="entry name" value="artemis-SNM1C-like_MBL-fold"/>
    <property type="match status" value="1"/>
</dbReference>
<evidence type="ECO:0000256" key="3">
    <source>
        <dbReference type="ARBA" id="ARBA00022722"/>
    </source>
</evidence>
<protein>
    <recommendedName>
        <fullName evidence="11">Protein artemis</fullName>
    </recommendedName>
    <alternativeName>
        <fullName evidence="12">DNA cross-link repair 1C protein</fullName>
    </alternativeName>
</protein>
<evidence type="ECO:0000256" key="5">
    <source>
        <dbReference type="ARBA" id="ARBA00022763"/>
    </source>
</evidence>
<dbReference type="GO" id="GO:0006303">
    <property type="term" value="P:double-strand break repair via nonhomologous end joining"/>
    <property type="evidence" value="ECO:0007669"/>
    <property type="project" value="TreeGrafter"/>
</dbReference>
<reference evidence="15" key="2">
    <citation type="submission" date="2025-08" db="UniProtKB">
        <authorList>
            <consortium name="Ensembl"/>
        </authorList>
    </citation>
    <scope>IDENTIFICATION</scope>
</reference>
<dbReference type="GO" id="GO:0003684">
    <property type="term" value="F:damaged DNA binding"/>
    <property type="evidence" value="ECO:0007669"/>
    <property type="project" value="TreeGrafter"/>
</dbReference>
<evidence type="ECO:0000256" key="4">
    <source>
        <dbReference type="ARBA" id="ARBA00022759"/>
    </source>
</evidence>
<evidence type="ECO:0000256" key="2">
    <source>
        <dbReference type="ARBA" id="ARBA00010304"/>
    </source>
</evidence>
<comment type="subcellular location">
    <subcellularLocation>
        <location evidence="1">Nucleus</location>
    </subcellularLocation>
</comment>
<keyword evidence="8" id="KW-0233">DNA recombination</keyword>
<organism evidence="15 16">
    <name type="scientific">Scleropages formosus</name>
    <name type="common">Asian bonytongue</name>
    <name type="synonym">Osteoglossum formosum</name>
    <dbReference type="NCBI Taxonomy" id="113540"/>
    <lineage>
        <taxon>Eukaryota</taxon>
        <taxon>Metazoa</taxon>
        <taxon>Chordata</taxon>
        <taxon>Craniata</taxon>
        <taxon>Vertebrata</taxon>
        <taxon>Euteleostomi</taxon>
        <taxon>Actinopterygii</taxon>
        <taxon>Neopterygii</taxon>
        <taxon>Teleostei</taxon>
        <taxon>Osteoglossocephala</taxon>
        <taxon>Osteoglossomorpha</taxon>
        <taxon>Osteoglossiformes</taxon>
        <taxon>Osteoglossidae</taxon>
        <taxon>Scleropages</taxon>
    </lineage>
</organism>
<feature type="compositionally biased region" description="Polar residues" evidence="13">
    <location>
        <begin position="526"/>
        <end position="541"/>
    </location>
</feature>
<feature type="domain" description="Metallo-beta-lactamase" evidence="14">
    <location>
        <begin position="10"/>
        <end position="200"/>
    </location>
</feature>
<dbReference type="GO" id="GO:0036297">
    <property type="term" value="P:interstrand cross-link repair"/>
    <property type="evidence" value="ECO:0007669"/>
    <property type="project" value="TreeGrafter"/>
</dbReference>
<dbReference type="InterPro" id="IPR011084">
    <property type="entry name" value="DRMBL"/>
</dbReference>
<dbReference type="GeneTree" id="ENSGT00940000157779"/>
<dbReference type="Ensembl" id="ENSSFOT00015038723.1">
    <property type="protein sequence ID" value="ENSSFOP00015043729.1"/>
    <property type="gene ID" value="ENSSFOG00015000489.2"/>
</dbReference>
<keyword evidence="16" id="KW-1185">Reference proteome</keyword>
<evidence type="ECO:0000313" key="16">
    <source>
        <dbReference type="Proteomes" id="UP000694397"/>
    </source>
</evidence>
<feature type="compositionally biased region" description="Basic and acidic residues" evidence="13">
    <location>
        <begin position="652"/>
        <end position="661"/>
    </location>
</feature>
<dbReference type="GO" id="GO:0004519">
    <property type="term" value="F:endonuclease activity"/>
    <property type="evidence" value="ECO:0007669"/>
    <property type="project" value="UniProtKB-KW"/>
</dbReference>
<dbReference type="Gene3D" id="3.40.50.12650">
    <property type="match status" value="1"/>
</dbReference>
<feature type="region of interest" description="Disordered" evidence="13">
    <location>
        <begin position="604"/>
        <end position="691"/>
    </location>
</feature>
<reference evidence="15 16" key="1">
    <citation type="submission" date="2019-04" db="EMBL/GenBank/DDBJ databases">
        <authorList>
            <consortium name="Wellcome Sanger Institute Data Sharing"/>
        </authorList>
    </citation>
    <scope>NUCLEOTIDE SEQUENCE [LARGE SCALE GENOMIC DNA]</scope>
</reference>
<evidence type="ECO:0000256" key="1">
    <source>
        <dbReference type="ARBA" id="ARBA00004123"/>
    </source>
</evidence>
<proteinExistence type="inferred from homology"/>
<dbReference type="Proteomes" id="UP000694397">
    <property type="component" value="Chromosome 24"/>
</dbReference>
<keyword evidence="6" id="KW-0378">Hydrolase</keyword>
<feature type="region of interest" description="Disordered" evidence="13">
    <location>
        <begin position="526"/>
        <end position="566"/>
    </location>
</feature>
<dbReference type="GO" id="GO:0035312">
    <property type="term" value="F:5'-3' DNA exonuclease activity"/>
    <property type="evidence" value="ECO:0007669"/>
    <property type="project" value="TreeGrafter"/>
</dbReference>